<reference evidence="3 4" key="1">
    <citation type="journal article" date="2015" name="Antonie Van Leeuwenhoek">
        <title>Pseudooceanicola atlanticus gen. nov. sp. nov., isolated from surface seawater of the Atlantic Ocean and reclassification of Oceanicola batsensis, Oceanicola marinus, Oceanicola nitratireducens, Oceanicola nanhaiensis, Oceanicola antarcticus and Oceanicola flagellatus, as Pseudooceanicola batsensis comb. nov., Pseudooceanicola marinus comb. nov., Pseudooceanicola nitratireducens comb. nov., Pseudooceanicola nanhaiensis comb. nov., Pseudooceanicola antarcticus comb. nov., and Pseudooceanicola flagellatus comb. nov.</title>
        <authorList>
            <person name="Lai Q."/>
            <person name="Li G."/>
            <person name="Liu X."/>
            <person name="Du Y."/>
            <person name="Sun F."/>
            <person name="Shao Z."/>
        </authorList>
    </citation>
    <scope>NUCLEOTIDE SEQUENCE [LARGE SCALE GENOMIC DNA]</scope>
    <source>
        <strain evidence="3 4">22II-s11g</strain>
    </source>
</reference>
<dbReference type="Gene3D" id="3.10.180.10">
    <property type="entry name" value="2,3-Dihydroxybiphenyl 1,2-Dioxygenase, domain 1"/>
    <property type="match status" value="1"/>
</dbReference>
<evidence type="ECO:0000313" key="3">
    <source>
        <dbReference type="EMBL" id="KGM48972.1"/>
    </source>
</evidence>
<keyword evidence="4" id="KW-1185">Reference proteome</keyword>
<name>A0A0A0EIH7_9RHOB</name>
<dbReference type="NCBIfam" id="NF000222">
    <property type="entry name" value="FosX"/>
    <property type="match status" value="1"/>
</dbReference>
<dbReference type="RefSeq" id="WP_043747824.1">
    <property type="nucleotide sequence ID" value="NZ_AQQX01000003.1"/>
</dbReference>
<evidence type="ECO:0000313" key="4">
    <source>
        <dbReference type="Proteomes" id="UP000030004"/>
    </source>
</evidence>
<dbReference type="Pfam" id="PF00903">
    <property type="entry name" value="Glyoxalase"/>
    <property type="match status" value="1"/>
</dbReference>
<dbReference type="PANTHER" id="PTHR36113:SF6">
    <property type="entry name" value="FOSFOMYCIN RESISTANCE PROTEIN FOSX"/>
    <property type="match status" value="1"/>
</dbReference>
<dbReference type="eggNOG" id="COG0346">
    <property type="taxonomic scope" value="Bacteria"/>
</dbReference>
<evidence type="ECO:0000259" key="2">
    <source>
        <dbReference type="PROSITE" id="PS51819"/>
    </source>
</evidence>
<evidence type="ECO:0000256" key="1">
    <source>
        <dbReference type="ARBA" id="ARBA00022723"/>
    </source>
</evidence>
<dbReference type="PROSITE" id="PS51819">
    <property type="entry name" value="VOC"/>
    <property type="match status" value="1"/>
</dbReference>
<comment type="caution">
    <text evidence="3">The sequence shown here is derived from an EMBL/GenBank/DDBJ whole genome shotgun (WGS) entry which is preliminary data.</text>
</comment>
<accession>A0A0A0EIH7</accession>
<keyword evidence="1" id="KW-0479">Metal-binding</keyword>
<dbReference type="Proteomes" id="UP000030004">
    <property type="component" value="Unassembled WGS sequence"/>
</dbReference>
<dbReference type="GO" id="GO:0046872">
    <property type="term" value="F:metal ion binding"/>
    <property type="evidence" value="ECO:0007669"/>
    <property type="project" value="UniProtKB-KW"/>
</dbReference>
<dbReference type="PANTHER" id="PTHR36113">
    <property type="entry name" value="LYASE, PUTATIVE-RELATED-RELATED"/>
    <property type="match status" value="1"/>
</dbReference>
<dbReference type="OrthoDB" id="9792626at2"/>
<protein>
    <submittedName>
        <fullName evidence="3">Fosmidomycin resistance protein</fullName>
    </submittedName>
</protein>
<proteinExistence type="predicted"/>
<organism evidence="3 4">
    <name type="scientific">Pseudooceanicola atlanticus</name>
    <dbReference type="NCBI Taxonomy" id="1461694"/>
    <lineage>
        <taxon>Bacteria</taxon>
        <taxon>Pseudomonadati</taxon>
        <taxon>Pseudomonadota</taxon>
        <taxon>Alphaproteobacteria</taxon>
        <taxon>Rhodobacterales</taxon>
        <taxon>Paracoccaceae</taxon>
        <taxon>Pseudooceanicola</taxon>
    </lineage>
</organism>
<dbReference type="EMBL" id="AQQX01000003">
    <property type="protein sequence ID" value="KGM48972.1"/>
    <property type="molecule type" value="Genomic_DNA"/>
</dbReference>
<dbReference type="InterPro" id="IPR037523">
    <property type="entry name" value="VOC_core"/>
</dbReference>
<gene>
    <name evidence="3" type="ORF">ATO9_09755</name>
</gene>
<dbReference type="InterPro" id="IPR051332">
    <property type="entry name" value="Fosfomycin_Res_Enzymes"/>
</dbReference>
<dbReference type="InterPro" id="IPR029068">
    <property type="entry name" value="Glyas_Bleomycin-R_OHBP_Dase"/>
</dbReference>
<sequence length="139" mass="15736">MSAGLSHITLIVSDLDATQRMLEQVFKARCIYDSGAEQFSISEERFFDIGGVWVATMKGEPLPERSYNHVAFRIDEAEFDDRRARIEALGLDLLPPRPRVEGEGRSLYFYGPDNHLFELHTGTLAERLARYAKGREGAT</sequence>
<dbReference type="AlphaFoldDB" id="A0A0A0EIH7"/>
<feature type="domain" description="VOC" evidence="2">
    <location>
        <begin position="4"/>
        <end position="122"/>
    </location>
</feature>
<dbReference type="InterPro" id="IPR004360">
    <property type="entry name" value="Glyas_Fos-R_dOase_dom"/>
</dbReference>
<dbReference type="STRING" id="1461694.ATO9_09755"/>
<dbReference type="SUPFAM" id="SSF54593">
    <property type="entry name" value="Glyoxalase/Bleomycin resistance protein/Dihydroxybiphenyl dioxygenase"/>
    <property type="match status" value="1"/>
</dbReference>